<reference evidence="6" key="2">
    <citation type="submission" date="2014-03" db="EMBL/GenBank/DDBJ databases">
        <title>Candidatus Competibacter-lineage genomes retrieved from metagenomes reveal functional metabolic diversity.</title>
        <authorList>
            <person name="McIlroy S.J."/>
            <person name="Albertsen M."/>
            <person name="Andresen E.K."/>
            <person name="Saunders A.M."/>
            <person name="Kristiansen R."/>
            <person name="Stokholm-Bjerregaard M."/>
            <person name="Nielsen K.L."/>
            <person name="Nielsen P.H."/>
        </authorList>
    </citation>
    <scope>NUCLEOTIDE SEQUENCE</scope>
    <source>
        <strain evidence="6">Run_A_D11</strain>
    </source>
</reference>
<accession>W6M6T0</accession>
<comment type="similarity">
    <text evidence="5">Belongs to the group II decarboxylase family.</text>
</comment>
<dbReference type="InterPro" id="IPR015424">
    <property type="entry name" value="PyrdxlP-dep_Trfase"/>
</dbReference>
<dbReference type="OrthoDB" id="9803665at2"/>
<dbReference type="GO" id="GO:0030149">
    <property type="term" value="P:sphingolipid catabolic process"/>
    <property type="evidence" value="ECO:0007669"/>
    <property type="project" value="TreeGrafter"/>
</dbReference>
<organism evidence="6 7">
    <name type="scientific">Candidatus Competibacter denitrificans Run_A_D11</name>
    <dbReference type="NCBI Taxonomy" id="1400863"/>
    <lineage>
        <taxon>Bacteria</taxon>
        <taxon>Pseudomonadati</taxon>
        <taxon>Pseudomonadota</taxon>
        <taxon>Gammaproteobacteria</taxon>
        <taxon>Candidatus Competibacteraceae</taxon>
        <taxon>Candidatus Competibacter</taxon>
    </lineage>
</organism>
<name>W6M6T0_9GAMM</name>
<dbReference type="EMBL" id="CBTJ020000036">
    <property type="protein sequence ID" value="CDI02339.1"/>
    <property type="molecule type" value="Genomic_DNA"/>
</dbReference>
<dbReference type="GO" id="GO:0030170">
    <property type="term" value="F:pyridoxal phosphate binding"/>
    <property type="evidence" value="ECO:0007669"/>
    <property type="project" value="InterPro"/>
</dbReference>
<comment type="cofactor">
    <cofactor evidence="1 4 5">
        <name>pyridoxal 5'-phosphate</name>
        <dbReference type="ChEBI" id="CHEBI:597326"/>
    </cofactor>
</comment>
<dbReference type="PANTHER" id="PTHR42735">
    <property type="match status" value="1"/>
</dbReference>
<gene>
    <name evidence="6" type="ORF">BN873_30003</name>
</gene>
<evidence type="ECO:0000256" key="3">
    <source>
        <dbReference type="ARBA" id="ARBA00023239"/>
    </source>
</evidence>
<dbReference type="RefSeq" id="WP_048672427.1">
    <property type="nucleotide sequence ID" value="NZ_CBTJ020000036.1"/>
</dbReference>
<dbReference type="InterPro" id="IPR050477">
    <property type="entry name" value="GrpII_AminoAcid_Decarb"/>
</dbReference>
<proteinExistence type="inferred from homology"/>
<comment type="caution">
    <text evidence="6">The sequence shown here is derived from an EMBL/GenBank/DDBJ whole genome shotgun (WGS) entry which is preliminary data.</text>
</comment>
<keyword evidence="2 4" id="KW-0663">Pyridoxal phosphate</keyword>
<dbReference type="STRING" id="1400863.BN873_30003"/>
<evidence type="ECO:0000256" key="4">
    <source>
        <dbReference type="PIRSR" id="PIRSR602129-50"/>
    </source>
</evidence>
<protein>
    <submittedName>
        <fullName evidence="6">Pyridoxal-dependent decarboxylase family protein</fullName>
    </submittedName>
</protein>
<dbReference type="GO" id="GO:0008117">
    <property type="term" value="F:sphinganine-1-phosphate aldolase activity"/>
    <property type="evidence" value="ECO:0007669"/>
    <property type="project" value="TreeGrafter"/>
</dbReference>
<dbReference type="AlphaFoldDB" id="W6M6T0"/>
<dbReference type="InterPro" id="IPR002129">
    <property type="entry name" value="PyrdxlP-dep_de-COase"/>
</dbReference>
<dbReference type="GO" id="GO:0016020">
    <property type="term" value="C:membrane"/>
    <property type="evidence" value="ECO:0007669"/>
    <property type="project" value="GOC"/>
</dbReference>
<dbReference type="SUPFAM" id="SSF53383">
    <property type="entry name" value="PLP-dependent transferases"/>
    <property type="match status" value="1"/>
</dbReference>
<sequence>MPKEASVTIQANLDNLYRAVDLMFQKNTDIALLPENFPTEGLGDQTTLEILAPHVFGKAADLGSPIALAHMDPPTLPITWAATLWNASLNQNLLHPATSPFASSAEEIVINWLCPFFGMSGGHFCSGSTIGNLTALWAARDQKGIKQVVCSVAAHNSIEKACKILGIKLTKIPVDQDLRLRDPELDLKECCLVLTAGATGNGAIDPLVYCGKAAWTHIDAAWAGPFRLAPNYSYLLDGIDGANSVVISGHKLLFQPKDSALILFKDYEESRRYISLGGNYLARPTVGVQGSRSANAIPLLATLMALGRNGIAMILGQIMSNAENFYQYLVSNSNFTVLSKPVTGITIFRPNHQMTSDFLAKLPQGMFATFLYEDKEWVRSVSANPKADIPTIISYIERANSIK</sequence>
<keyword evidence="7" id="KW-1185">Reference proteome</keyword>
<dbReference type="InterPro" id="IPR015421">
    <property type="entry name" value="PyrdxlP-dep_Trfase_major"/>
</dbReference>
<dbReference type="Proteomes" id="UP000035760">
    <property type="component" value="Unassembled WGS sequence"/>
</dbReference>
<feature type="modified residue" description="N6-(pyridoxal phosphate)lysine" evidence="4">
    <location>
        <position position="251"/>
    </location>
</feature>
<keyword evidence="3 5" id="KW-0456">Lyase</keyword>
<dbReference type="Pfam" id="PF00282">
    <property type="entry name" value="Pyridoxal_deC"/>
    <property type="match status" value="1"/>
</dbReference>
<dbReference type="GO" id="GO:0019752">
    <property type="term" value="P:carboxylic acid metabolic process"/>
    <property type="evidence" value="ECO:0007669"/>
    <property type="project" value="InterPro"/>
</dbReference>
<dbReference type="PANTHER" id="PTHR42735:SF6">
    <property type="entry name" value="SPHINGOSINE-1-PHOSPHATE LYASE 1"/>
    <property type="match status" value="1"/>
</dbReference>
<reference evidence="6" key="1">
    <citation type="submission" date="2013-07" db="EMBL/GenBank/DDBJ databases">
        <authorList>
            <person name="McIlroy S."/>
        </authorList>
    </citation>
    <scope>NUCLEOTIDE SEQUENCE [LARGE SCALE GENOMIC DNA]</scope>
    <source>
        <strain evidence="6">Run_A_D11</strain>
    </source>
</reference>
<dbReference type="Gene3D" id="3.40.640.10">
    <property type="entry name" value="Type I PLP-dependent aspartate aminotransferase-like (Major domain)"/>
    <property type="match status" value="1"/>
</dbReference>
<evidence type="ECO:0000256" key="5">
    <source>
        <dbReference type="RuleBase" id="RU000382"/>
    </source>
</evidence>
<evidence type="ECO:0000256" key="2">
    <source>
        <dbReference type="ARBA" id="ARBA00022898"/>
    </source>
</evidence>
<evidence type="ECO:0000256" key="1">
    <source>
        <dbReference type="ARBA" id="ARBA00001933"/>
    </source>
</evidence>
<evidence type="ECO:0000313" key="7">
    <source>
        <dbReference type="Proteomes" id="UP000035760"/>
    </source>
</evidence>
<evidence type="ECO:0000313" key="6">
    <source>
        <dbReference type="EMBL" id="CDI02339.1"/>
    </source>
</evidence>